<dbReference type="GO" id="GO:0003676">
    <property type="term" value="F:nucleic acid binding"/>
    <property type="evidence" value="ECO:0007669"/>
    <property type="project" value="InterPro"/>
</dbReference>
<dbReference type="InterPro" id="IPR012337">
    <property type="entry name" value="RNaseH-like_sf"/>
</dbReference>
<dbReference type="Proteomes" id="UP001333110">
    <property type="component" value="Unassembled WGS sequence"/>
</dbReference>
<accession>A0AAN7PGR7</accession>
<reference evidence="1 2" key="1">
    <citation type="journal article" date="2023" name="J. Hered.">
        <title>Chromosome-level genome of the wood stork (Mycteria americana) provides insight into avian chromosome evolution.</title>
        <authorList>
            <person name="Flamio R. Jr."/>
            <person name="Ramstad K.M."/>
        </authorList>
    </citation>
    <scope>NUCLEOTIDE SEQUENCE [LARGE SCALE GENOMIC DNA]</scope>
    <source>
        <strain evidence="1">JAX WOST 10</strain>
    </source>
</reference>
<dbReference type="EMBL" id="JAUNZN010000001">
    <property type="protein sequence ID" value="KAK4830410.1"/>
    <property type="molecule type" value="Genomic_DNA"/>
</dbReference>
<evidence type="ECO:0008006" key="3">
    <source>
        <dbReference type="Google" id="ProtNLM"/>
    </source>
</evidence>
<dbReference type="AlphaFoldDB" id="A0AAN7PGR7"/>
<proteinExistence type="predicted"/>
<sequence>MVEATTRWWETYPVPHATAWNTILGLEKQVLWQHGTPERTESDNGTHFRNNLIDTWAKEHGIEWEEISLFNISQKFPESEVLESYGESNQQPLSSTPRSIALTLYCPAVSSNCTGGCCPRDYRHCGGRQKVLGPPAHVPVSDAAQADVQQCSLHSANVDTLLSANKIRHNLEPSGHKKLGGGTARTVDPNWPKGYSIPYGVMPSIETGGVGRGVAIAARGLAGHRLAG</sequence>
<comment type="caution">
    <text evidence="1">The sequence shown here is derived from an EMBL/GenBank/DDBJ whole genome shotgun (WGS) entry which is preliminary data.</text>
</comment>
<dbReference type="InterPro" id="IPR036397">
    <property type="entry name" value="RNaseH_sf"/>
</dbReference>
<protein>
    <recommendedName>
        <fullName evidence="3">Integrase catalytic domain-containing protein</fullName>
    </recommendedName>
</protein>
<organism evidence="1 2">
    <name type="scientific">Mycteria americana</name>
    <name type="common">Wood stork</name>
    <dbReference type="NCBI Taxonomy" id="33587"/>
    <lineage>
        <taxon>Eukaryota</taxon>
        <taxon>Metazoa</taxon>
        <taxon>Chordata</taxon>
        <taxon>Craniata</taxon>
        <taxon>Vertebrata</taxon>
        <taxon>Euteleostomi</taxon>
        <taxon>Archelosauria</taxon>
        <taxon>Archosauria</taxon>
        <taxon>Dinosauria</taxon>
        <taxon>Saurischia</taxon>
        <taxon>Theropoda</taxon>
        <taxon>Coelurosauria</taxon>
        <taxon>Aves</taxon>
        <taxon>Neognathae</taxon>
        <taxon>Neoaves</taxon>
        <taxon>Aequornithes</taxon>
        <taxon>Ciconiiformes</taxon>
        <taxon>Ciconiidae</taxon>
        <taxon>Mycteria</taxon>
    </lineage>
</organism>
<evidence type="ECO:0000313" key="1">
    <source>
        <dbReference type="EMBL" id="KAK4830410.1"/>
    </source>
</evidence>
<name>A0AAN7PGR7_MYCAM</name>
<feature type="non-terminal residue" evidence="1">
    <location>
        <position position="228"/>
    </location>
</feature>
<dbReference type="Gene3D" id="3.30.420.10">
    <property type="entry name" value="Ribonuclease H-like superfamily/Ribonuclease H"/>
    <property type="match status" value="1"/>
</dbReference>
<gene>
    <name evidence="1" type="ORF">QYF61_010941</name>
</gene>
<dbReference type="SUPFAM" id="SSF53098">
    <property type="entry name" value="Ribonuclease H-like"/>
    <property type="match status" value="1"/>
</dbReference>
<evidence type="ECO:0000313" key="2">
    <source>
        <dbReference type="Proteomes" id="UP001333110"/>
    </source>
</evidence>
<keyword evidence="2" id="KW-1185">Reference proteome</keyword>